<evidence type="ECO:0000256" key="3">
    <source>
        <dbReference type="ARBA" id="ARBA00009736"/>
    </source>
</evidence>
<evidence type="ECO:0000256" key="9">
    <source>
        <dbReference type="ARBA" id="ARBA00023235"/>
    </source>
</evidence>
<proteinExistence type="inferred from homology"/>
<evidence type="ECO:0000256" key="12">
    <source>
        <dbReference type="PIRSR" id="PIRSR605002-3"/>
    </source>
</evidence>
<evidence type="ECO:0000256" key="4">
    <source>
        <dbReference type="ARBA" id="ARBA00011738"/>
    </source>
</evidence>
<dbReference type="EC" id="5.4.2.8" evidence="5 13"/>
<dbReference type="SFLD" id="SFLDS00003">
    <property type="entry name" value="Haloacid_Dehalogenase"/>
    <property type="match status" value="1"/>
</dbReference>
<feature type="binding site" evidence="11">
    <location>
        <position position="123"/>
    </location>
    <ligand>
        <name>alpha-D-mannose 1-phosphate</name>
        <dbReference type="ChEBI" id="CHEBI:58409"/>
    </ligand>
</feature>
<feature type="binding site" evidence="11">
    <location>
        <position position="141"/>
    </location>
    <ligand>
        <name>alpha-D-mannose 1-phosphate</name>
        <dbReference type="ChEBI" id="CHEBI:58409"/>
    </ligand>
</feature>
<feature type="binding site" evidence="12">
    <location>
        <position position="11"/>
    </location>
    <ligand>
        <name>Mg(2+)</name>
        <dbReference type="ChEBI" id="CHEBI:18420"/>
        <label>1</label>
    </ligand>
</feature>
<dbReference type="Gene3D" id="3.40.50.1000">
    <property type="entry name" value="HAD superfamily/HAD-like"/>
    <property type="match status" value="1"/>
</dbReference>
<dbReference type="PANTHER" id="PTHR10466">
    <property type="entry name" value="PHOSPHOMANNOMUTASE"/>
    <property type="match status" value="1"/>
</dbReference>
<dbReference type="UniPathway" id="UPA00126">
    <property type="reaction ID" value="UER00424"/>
</dbReference>
<name>A0A1Y1LQR5_PHOPY</name>
<dbReference type="SFLD" id="SFLDF00445">
    <property type="entry name" value="alpha-phosphomannomutase"/>
    <property type="match status" value="1"/>
</dbReference>
<dbReference type="GO" id="GO:0005829">
    <property type="term" value="C:cytosol"/>
    <property type="evidence" value="ECO:0007669"/>
    <property type="project" value="TreeGrafter"/>
</dbReference>
<feature type="binding site" evidence="11">
    <location>
        <position position="181"/>
    </location>
    <ligand>
        <name>alpha-D-mannose 1-phosphate</name>
        <dbReference type="ChEBI" id="CHEBI:58409"/>
    </ligand>
</feature>
<dbReference type="Gene3D" id="3.30.1240.20">
    <property type="match status" value="1"/>
</dbReference>
<dbReference type="Pfam" id="PF03332">
    <property type="entry name" value="PMM"/>
    <property type="match status" value="1"/>
</dbReference>
<feature type="binding site" evidence="12">
    <location>
        <position position="221"/>
    </location>
    <ligand>
        <name>Mg(2+)</name>
        <dbReference type="ChEBI" id="CHEBI:18420"/>
        <label>1</label>
    </ligand>
</feature>
<dbReference type="InterPro" id="IPR043169">
    <property type="entry name" value="PMM_cap"/>
</dbReference>
<feature type="binding site" evidence="11">
    <location>
        <position position="20"/>
    </location>
    <ligand>
        <name>alpha-D-mannose 1-phosphate</name>
        <dbReference type="ChEBI" id="CHEBI:58409"/>
    </ligand>
</feature>
<comment type="cofactor">
    <cofactor evidence="12">
        <name>Mg(2+)</name>
        <dbReference type="ChEBI" id="CHEBI:18420"/>
    </cofactor>
</comment>
<evidence type="ECO:0000256" key="8">
    <source>
        <dbReference type="ARBA" id="ARBA00022842"/>
    </source>
</evidence>
<comment type="subcellular location">
    <subcellularLocation>
        <location evidence="1 13">Cytoplasm</location>
    </subcellularLocation>
</comment>
<dbReference type="SFLD" id="SFLDG01140">
    <property type="entry name" value="C2.B:_Phosphomannomutase_and_P"/>
    <property type="match status" value="1"/>
</dbReference>
<dbReference type="EMBL" id="GEZM01051104">
    <property type="protein sequence ID" value="JAV75169.1"/>
    <property type="molecule type" value="Transcribed_RNA"/>
</dbReference>
<reference evidence="14" key="1">
    <citation type="journal article" date="2016" name="Sci. Rep.">
        <title>Molecular characterization of firefly nuptial gifts: a multi-omics approach sheds light on postcopulatory sexual selection.</title>
        <authorList>
            <person name="Al-Wathiqui N."/>
            <person name="Fallon T.R."/>
            <person name="South A."/>
            <person name="Weng J.K."/>
            <person name="Lewis S.M."/>
        </authorList>
    </citation>
    <scope>NUCLEOTIDE SEQUENCE</scope>
</reference>
<organism evidence="14">
    <name type="scientific">Photinus pyralis</name>
    <name type="common">Common eastern firefly</name>
    <name type="synonym">Lampyris pyralis</name>
    <dbReference type="NCBI Taxonomy" id="7054"/>
    <lineage>
        <taxon>Eukaryota</taxon>
        <taxon>Metazoa</taxon>
        <taxon>Ecdysozoa</taxon>
        <taxon>Arthropoda</taxon>
        <taxon>Hexapoda</taxon>
        <taxon>Insecta</taxon>
        <taxon>Pterygota</taxon>
        <taxon>Neoptera</taxon>
        <taxon>Endopterygota</taxon>
        <taxon>Coleoptera</taxon>
        <taxon>Polyphaga</taxon>
        <taxon>Elateriformia</taxon>
        <taxon>Elateroidea</taxon>
        <taxon>Lampyridae</taxon>
        <taxon>Lampyrinae</taxon>
        <taxon>Photinus</taxon>
    </lineage>
</organism>
<dbReference type="PANTHER" id="PTHR10466:SF0">
    <property type="entry name" value="PHOSPHOMANNOMUTASE"/>
    <property type="match status" value="1"/>
</dbReference>
<feature type="binding site" evidence="12">
    <location>
        <position position="209"/>
    </location>
    <ligand>
        <name>Mg(2+)</name>
        <dbReference type="ChEBI" id="CHEBI:18420"/>
        <label>1</label>
    </ligand>
</feature>
<dbReference type="EMBL" id="GEZM01051107">
    <property type="protein sequence ID" value="JAV75164.1"/>
    <property type="molecule type" value="Transcribed_RNA"/>
</dbReference>
<dbReference type="InterPro" id="IPR036412">
    <property type="entry name" value="HAD-like_sf"/>
</dbReference>
<dbReference type="SUPFAM" id="SSF56784">
    <property type="entry name" value="HAD-like"/>
    <property type="match status" value="1"/>
</dbReference>
<dbReference type="GO" id="GO:0046872">
    <property type="term" value="F:metal ion binding"/>
    <property type="evidence" value="ECO:0007669"/>
    <property type="project" value="UniProtKB-KW"/>
</dbReference>
<dbReference type="EMBL" id="GEZM01051111">
    <property type="protein sequence ID" value="JAV75157.1"/>
    <property type="molecule type" value="Transcribed_RNA"/>
</dbReference>
<dbReference type="GO" id="GO:0004615">
    <property type="term" value="F:phosphomannomutase activity"/>
    <property type="evidence" value="ECO:0007669"/>
    <property type="project" value="UniProtKB-EC"/>
</dbReference>
<feature type="binding site" evidence="12">
    <location>
        <position position="223"/>
    </location>
    <ligand>
        <name>Mg(2+)</name>
        <dbReference type="ChEBI" id="CHEBI:18420"/>
        <label>1</label>
    </ligand>
</feature>
<evidence type="ECO:0000256" key="1">
    <source>
        <dbReference type="ARBA" id="ARBA00004496"/>
    </source>
</evidence>
<evidence type="ECO:0000313" key="14">
    <source>
        <dbReference type="EMBL" id="JAV75168.1"/>
    </source>
</evidence>
<dbReference type="EMBL" id="GEZM01051109">
    <property type="protein sequence ID" value="JAV75161.1"/>
    <property type="molecule type" value="Transcribed_RNA"/>
</dbReference>
<dbReference type="AlphaFoldDB" id="A0A1Y1LQR5"/>
<sequence>MGSKDILCLFDVDGTLTKSRQKIDRNFEQFLLEKIKPLAHIGLVGGSDLSKIQEQMCEDVVGSYKYIFPENGLIAYKGGMLTHKQSIQEFVGEEKLQEFINFVLKYLSNVTLPLKRGTFVEFRTGLINICPIGRSCSQKERDDFEKYDKAHHIRKDMIEAVDAKFPDIGFKYSIGGQISFDVFPIGWDKTYCLQHVENEGYREIHFFGDKTDFGGNDHEIFKDGRTIGHKVLNPDDTKEQLIKLFSL</sequence>
<dbReference type="SFLD" id="SFLDG01143">
    <property type="entry name" value="C2.B.3:_Phosphomannomutase_Lik"/>
    <property type="match status" value="1"/>
</dbReference>
<feature type="binding site" evidence="12">
    <location>
        <position position="226"/>
    </location>
    <ligand>
        <name>Mg(2+)</name>
        <dbReference type="ChEBI" id="CHEBI:18420"/>
        <label>1</label>
    </ligand>
</feature>
<feature type="binding site" evidence="12">
    <location>
        <position position="13"/>
    </location>
    <ligand>
        <name>Mg(2+)</name>
        <dbReference type="ChEBI" id="CHEBI:18420"/>
        <label>1</label>
    </ligand>
</feature>
<feature type="binding site" evidence="11">
    <location>
        <position position="179"/>
    </location>
    <ligand>
        <name>alpha-D-mannose 1-phosphate</name>
        <dbReference type="ChEBI" id="CHEBI:58409"/>
    </ligand>
</feature>
<evidence type="ECO:0000256" key="13">
    <source>
        <dbReference type="RuleBase" id="RU361118"/>
    </source>
</evidence>
<keyword evidence="9 13" id="KW-0413">Isomerase</keyword>
<dbReference type="InterPro" id="IPR023214">
    <property type="entry name" value="HAD_sf"/>
</dbReference>
<feature type="binding site" evidence="11">
    <location>
        <position position="134"/>
    </location>
    <ligand>
        <name>alpha-D-mannose 1-phosphate</name>
        <dbReference type="ChEBI" id="CHEBI:58409"/>
    </ligand>
</feature>
<dbReference type="EMBL" id="GEZM01051110">
    <property type="protein sequence ID" value="JAV75158.1"/>
    <property type="molecule type" value="Transcribed_RNA"/>
</dbReference>
<dbReference type="InterPro" id="IPR006379">
    <property type="entry name" value="HAD-SF_hydro_IIB"/>
</dbReference>
<evidence type="ECO:0000256" key="10">
    <source>
        <dbReference type="PIRSR" id="PIRSR605002-1"/>
    </source>
</evidence>
<keyword evidence="6 13" id="KW-0963">Cytoplasm</keyword>
<evidence type="ECO:0000256" key="2">
    <source>
        <dbReference type="ARBA" id="ARBA00004699"/>
    </source>
</evidence>
<dbReference type="GO" id="GO:0006013">
    <property type="term" value="P:mannose metabolic process"/>
    <property type="evidence" value="ECO:0007669"/>
    <property type="project" value="TreeGrafter"/>
</dbReference>
<comment type="function">
    <text evidence="13">Involved in the synthesis of the GDP-mannose and dolichol-phosphate-mannose required for a number of critical mannosyl transfer reactions.</text>
</comment>
<dbReference type="CDD" id="cd02585">
    <property type="entry name" value="HAD_PMM"/>
    <property type="match status" value="1"/>
</dbReference>
<comment type="subunit">
    <text evidence="4 13">Homodimer.</text>
</comment>
<evidence type="ECO:0000256" key="6">
    <source>
        <dbReference type="ARBA" id="ARBA00022490"/>
    </source>
</evidence>
<dbReference type="EMBL" id="GEZM01051105">
    <property type="protein sequence ID" value="JAV75168.1"/>
    <property type="molecule type" value="Transcribed_RNA"/>
</dbReference>
<protein>
    <recommendedName>
        <fullName evidence="5 13">Phosphomannomutase</fullName>
        <ecNumber evidence="5 13">5.4.2.8</ecNumber>
    </recommendedName>
</protein>
<comment type="catalytic activity">
    <reaction evidence="13">
        <text>alpha-D-mannose 1-phosphate = D-mannose 6-phosphate</text>
        <dbReference type="Rhea" id="RHEA:11140"/>
        <dbReference type="ChEBI" id="CHEBI:58409"/>
        <dbReference type="ChEBI" id="CHEBI:58735"/>
        <dbReference type="EC" id="5.4.2.8"/>
    </reaction>
</comment>
<feature type="active site" description="Proton donor/acceptor" evidence="10">
    <location>
        <position position="13"/>
    </location>
</feature>
<keyword evidence="7 12" id="KW-0479">Metal-binding</keyword>
<dbReference type="NCBIfam" id="TIGR01484">
    <property type="entry name" value="HAD-SF-IIB"/>
    <property type="match status" value="1"/>
</dbReference>
<evidence type="ECO:0000256" key="11">
    <source>
        <dbReference type="PIRSR" id="PIRSR605002-2"/>
    </source>
</evidence>
<feature type="active site" description="Nucleophile" evidence="10">
    <location>
        <position position="11"/>
    </location>
</feature>
<comment type="pathway">
    <text evidence="2 13">Nucleotide-sugar biosynthesis; GDP-alpha-D-mannose biosynthesis; alpha-D-mannose 1-phosphate from D-fructose 6-phosphate: step 2/2.</text>
</comment>
<comment type="similarity">
    <text evidence="3 13">Belongs to the eukaryotic PMM family.</text>
</comment>
<accession>A0A1Y1LQR5</accession>
<dbReference type="GO" id="GO:0006487">
    <property type="term" value="P:protein N-linked glycosylation"/>
    <property type="evidence" value="ECO:0007669"/>
    <property type="project" value="TreeGrafter"/>
</dbReference>
<dbReference type="GO" id="GO:0009298">
    <property type="term" value="P:GDP-mannose biosynthetic process"/>
    <property type="evidence" value="ECO:0007669"/>
    <property type="project" value="UniProtKB-UniPathway"/>
</dbReference>
<evidence type="ECO:0000256" key="7">
    <source>
        <dbReference type="ARBA" id="ARBA00022723"/>
    </source>
</evidence>
<evidence type="ECO:0000256" key="5">
    <source>
        <dbReference type="ARBA" id="ARBA00012730"/>
    </source>
</evidence>
<dbReference type="InterPro" id="IPR005002">
    <property type="entry name" value="PMM"/>
</dbReference>
<dbReference type="FunFam" id="3.30.1240.20:FF:000001">
    <property type="entry name" value="Phosphomannomutase"/>
    <property type="match status" value="1"/>
</dbReference>
<keyword evidence="8 12" id="KW-0460">Magnesium</keyword>